<gene>
    <name evidence="3" type="ORF">B9Q06_11695</name>
</gene>
<keyword evidence="1" id="KW-1133">Transmembrane helix</keyword>
<dbReference type="PANTHER" id="PTHR43129:SF1">
    <property type="entry name" value="FOSMIDOMYCIN RESISTANCE PROTEIN"/>
    <property type="match status" value="1"/>
</dbReference>
<keyword evidence="1" id="KW-0812">Transmembrane</keyword>
<feature type="transmembrane region" description="Helical" evidence="1">
    <location>
        <begin position="109"/>
        <end position="129"/>
    </location>
</feature>
<name>A0A2R6B4J7_9ARCH</name>
<sequence>MSVENSQHVGTHSRGMTLALTSLGHFINDGTTYLVPVVADFLSLSYHASPLWVTAMLTLYYAASSITSMAVGRFADRSGKHGSLMAQGMLLMSLGLIGYYAAIKAVPNYLLLPLTLASSVVIGFGSSFYHPIGATMLSQSFGERNKGRALGINGAMGSLGRALYPSLYFAVAALLTKPGSIAFFGLVGMAVAACIYQNFREERRRASPRVRRSLSLRGALTRGIVVLTVISFIRSAAIQAVVSWIPIYFTYDKALGFSATLGVAITIMYAAGIVGQPSFGLFVERFDKRYVIAASFLGTSLALLGYLYTSGTISYLLLFAFGFSTFSGFPVFLSLATDYSPPQYSTFGNSLVWGLGITGGGTIGPIIPTLISRGNYARLPYAFEILAIVNLAVTAGLLLLPRSSQSAKQNAS</sequence>
<feature type="domain" description="Major facilitator superfamily (MFS) profile" evidence="2">
    <location>
        <begin position="17"/>
        <end position="405"/>
    </location>
</feature>
<feature type="transmembrane region" description="Helical" evidence="1">
    <location>
        <begin position="261"/>
        <end position="283"/>
    </location>
</feature>
<dbReference type="PROSITE" id="PS50850">
    <property type="entry name" value="MFS"/>
    <property type="match status" value="1"/>
</dbReference>
<proteinExistence type="predicted"/>
<dbReference type="Pfam" id="PF07690">
    <property type="entry name" value="MFS_1"/>
    <property type="match status" value="1"/>
</dbReference>
<dbReference type="EMBL" id="NEXH01000045">
    <property type="protein sequence ID" value="PSN93569.1"/>
    <property type="molecule type" value="Genomic_DNA"/>
</dbReference>
<accession>A0A2R6B4J7</accession>
<comment type="caution">
    <text evidence="3">The sequence shown here is derived from an EMBL/GenBank/DDBJ whole genome shotgun (WGS) entry which is preliminary data.</text>
</comment>
<feature type="transmembrane region" description="Helical" evidence="1">
    <location>
        <begin position="347"/>
        <end position="367"/>
    </location>
</feature>
<feature type="transmembrane region" description="Helical" evidence="1">
    <location>
        <begin position="290"/>
        <end position="309"/>
    </location>
</feature>
<dbReference type="PANTHER" id="PTHR43129">
    <property type="entry name" value="FOSMIDOMYCIN RESISTANCE PROTEIN"/>
    <property type="match status" value="1"/>
</dbReference>
<feature type="transmembrane region" description="Helical" evidence="1">
    <location>
        <begin position="220"/>
        <end position="249"/>
    </location>
</feature>
<protein>
    <recommendedName>
        <fullName evidence="2">Major facilitator superfamily (MFS) profile domain-containing protein</fullName>
    </recommendedName>
</protein>
<reference evidence="3 4" key="1">
    <citation type="submission" date="2017-04" db="EMBL/GenBank/DDBJ databases">
        <title>Novel microbial lineages endemic to geothermal iron-oxide mats fill important gaps in the evolutionary history of Archaea.</title>
        <authorList>
            <person name="Jay Z.J."/>
            <person name="Beam J.P."/>
            <person name="Dlakic M."/>
            <person name="Rusch D.B."/>
            <person name="Kozubal M.A."/>
            <person name="Inskeep W.P."/>
        </authorList>
    </citation>
    <scope>NUCLEOTIDE SEQUENCE [LARGE SCALE GENOMIC DNA]</scope>
    <source>
        <strain evidence="3">ECH_B_2</strain>
    </source>
</reference>
<evidence type="ECO:0000313" key="4">
    <source>
        <dbReference type="Proteomes" id="UP000241284"/>
    </source>
</evidence>
<dbReference type="GO" id="GO:0022857">
    <property type="term" value="F:transmembrane transporter activity"/>
    <property type="evidence" value="ECO:0007669"/>
    <property type="project" value="InterPro"/>
</dbReference>
<dbReference type="SUPFAM" id="SSF103473">
    <property type="entry name" value="MFS general substrate transporter"/>
    <property type="match status" value="1"/>
</dbReference>
<evidence type="ECO:0000259" key="2">
    <source>
        <dbReference type="PROSITE" id="PS50850"/>
    </source>
</evidence>
<feature type="transmembrane region" description="Helical" evidence="1">
    <location>
        <begin position="315"/>
        <end position="335"/>
    </location>
</feature>
<dbReference type="Gene3D" id="1.20.1250.20">
    <property type="entry name" value="MFS general substrate transporter like domains"/>
    <property type="match status" value="2"/>
</dbReference>
<feature type="transmembrane region" description="Helical" evidence="1">
    <location>
        <begin position="150"/>
        <end position="175"/>
    </location>
</feature>
<dbReference type="GO" id="GO:0005886">
    <property type="term" value="C:plasma membrane"/>
    <property type="evidence" value="ECO:0007669"/>
    <property type="project" value="TreeGrafter"/>
</dbReference>
<evidence type="ECO:0000313" key="3">
    <source>
        <dbReference type="EMBL" id="PSN93569.1"/>
    </source>
</evidence>
<evidence type="ECO:0000256" key="1">
    <source>
        <dbReference type="SAM" id="Phobius"/>
    </source>
</evidence>
<dbReference type="InterPro" id="IPR036259">
    <property type="entry name" value="MFS_trans_sf"/>
</dbReference>
<feature type="transmembrane region" description="Helical" evidence="1">
    <location>
        <begin position="51"/>
        <end position="72"/>
    </location>
</feature>
<feature type="transmembrane region" description="Helical" evidence="1">
    <location>
        <begin position="84"/>
        <end position="103"/>
    </location>
</feature>
<dbReference type="Proteomes" id="UP000241284">
    <property type="component" value="Unassembled WGS sequence"/>
</dbReference>
<dbReference type="AlphaFoldDB" id="A0A2R6B4J7"/>
<feature type="transmembrane region" description="Helical" evidence="1">
    <location>
        <begin position="379"/>
        <end position="400"/>
    </location>
</feature>
<dbReference type="InterPro" id="IPR011701">
    <property type="entry name" value="MFS"/>
</dbReference>
<keyword evidence="1" id="KW-0472">Membrane</keyword>
<feature type="transmembrane region" description="Helical" evidence="1">
    <location>
        <begin position="181"/>
        <end position="199"/>
    </location>
</feature>
<organism evidence="3 4">
    <name type="scientific">Candidatus Marsarchaeota G2 archaeon ECH_B_2</name>
    <dbReference type="NCBI Taxonomy" id="1978160"/>
    <lineage>
        <taxon>Archaea</taxon>
        <taxon>Candidatus Marsarchaeota</taxon>
        <taxon>Candidatus Marsarchaeota group 2</taxon>
    </lineage>
</organism>
<dbReference type="InterPro" id="IPR020846">
    <property type="entry name" value="MFS_dom"/>
</dbReference>